<accession>A0A6J6D7P0</accession>
<dbReference type="InterPro" id="IPR021555">
    <property type="entry name" value="DUF3000"/>
</dbReference>
<sequence>MGEIAKFFSQFKDEMAALDLRSEILLEEVPPPTKLAPLAYAVTADIPLSEDEDPESDDGDYATGRFVLLADPEYKEAWQGEFRAVTFVRAPIDDEMAFDPMLNDVGWSWLEDALRNEDASAIALSGTVTRVASKSFGQLAPQPDQSEIEIRGSWTPTEGALLINHARAWITLLEMVAGVVPLPEGVASLNRRR</sequence>
<gene>
    <name evidence="1" type="ORF">UFOPK1650_00049</name>
</gene>
<dbReference type="AlphaFoldDB" id="A0A6J6D7P0"/>
<evidence type="ECO:0000313" key="1">
    <source>
        <dbReference type="EMBL" id="CAB4559305.1"/>
    </source>
</evidence>
<protein>
    <submittedName>
        <fullName evidence="1">Unannotated protein</fullName>
    </submittedName>
</protein>
<proteinExistence type="predicted"/>
<organism evidence="1">
    <name type="scientific">freshwater metagenome</name>
    <dbReference type="NCBI Taxonomy" id="449393"/>
    <lineage>
        <taxon>unclassified sequences</taxon>
        <taxon>metagenomes</taxon>
        <taxon>ecological metagenomes</taxon>
    </lineage>
</organism>
<dbReference type="EMBL" id="CAEZTJ010000002">
    <property type="protein sequence ID" value="CAB4559305.1"/>
    <property type="molecule type" value="Genomic_DNA"/>
</dbReference>
<dbReference type="Pfam" id="PF11452">
    <property type="entry name" value="DUF3000"/>
    <property type="match status" value="1"/>
</dbReference>
<reference evidence="1" key="1">
    <citation type="submission" date="2020-05" db="EMBL/GenBank/DDBJ databases">
        <authorList>
            <person name="Chiriac C."/>
            <person name="Salcher M."/>
            <person name="Ghai R."/>
            <person name="Kavagutti S V."/>
        </authorList>
    </citation>
    <scope>NUCLEOTIDE SEQUENCE</scope>
</reference>
<name>A0A6J6D7P0_9ZZZZ</name>